<proteinExistence type="predicted"/>
<feature type="region of interest" description="Disordered" evidence="1">
    <location>
        <begin position="49"/>
        <end position="72"/>
    </location>
</feature>
<evidence type="ECO:0000256" key="1">
    <source>
        <dbReference type="SAM" id="MobiDB-lite"/>
    </source>
</evidence>
<feature type="compositionally biased region" description="Basic and acidic residues" evidence="1">
    <location>
        <begin position="54"/>
        <end position="72"/>
    </location>
</feature>
<keyword evidence="3" id="KW-1185">Reference proteome</keyword>
<evidence type="ECO:0000313" key="2">
    <source>
        <dbReference type="EMBL" id="KJZ72814.1"/>
    </source>
</evidence>
<sequence>MAGRPKWPKQPEGLLDKCPQLKEASEGVFARSDGQSGMHLDQIVIIEDDLEDMMSEKDMKDEKDRKDEKGEK</sequence>
<dbReference type="EMBL" id="KQ030541">
    <property type="protein sequence ID" value="KJZ72814.1"/>
    <property type="molecule type" value="Genomic_DNA"/>
</dbReference>
<evidence type="ECO:0000313" key="3">
    <source>
        <dbReference type="Proteomes" id="UP000054481"/>
    </source>
</evidence>
<dbReference type="AlphaFoldDB" id="A0A0F8A420"/>
<name>A0A0F8A420_9HYPO</name>
<gene>
    <name evidence="2" type="ORF">HIM_07758</name>
</gene>
<dbReference type="Proteomes" id="UP000054481">
    <property type="component" value="Unassembled WGS sequence"/>
</dbReference>
<organism evidence="2 3">
    <name type="scientific">Hirsutella minnesotensis 3608</name>
    <dbReference type="NCBI Taxonomy" id="1043627"/>
    <lineage>
        <taxon>Eukaryota</taxon>
        <taxon>Fungi</taxon>
        <taxon>Dikarya</taxon>
        <taxon>Ascomycota</taxon>
        <taxon>Pezizomycotina</taxon>
        <taxon>Sordariomycetes</taxon>
        <taxon>Hypocreomycetidae</taxon>
        <taxon>Hypocreales</taxon>
        <taxon>Ophiocordycipitaceae</taxon>
        <taxon>Hirsutella</taxon>
    </lineage>
</organism>
<protein>
    <submittedName>
        <fullName evidence="2">Uncharacterized protein</fullName>
    </submittedName>
</protein>
<reference evidence="2 3" key="1">
    <citation type="journal article" date="2014" name="Genome Biol. Evol.">
        <title>Comparative genomics and transcriptomics analyses reveal divergent lifestyle features of nematode endoparasitic fungus Hirsutella minnesotensis.</title>
        <authorList>
            <person name="Lai Y."/>
            <person name="Liu K."/>
            <person name="Zhang X."/>
            <person name="Zhang X."/>
            <person name="Li K."/>
            <person name="Wang N."/>
            <person name="Shu C."/>
            <person name="Wu Y."/>
            <person name="Wang C."/>
            <person name="Bushley K.E."/>
            <person name="Xiang M."/>
            <person name="Liu X."/>
        </authorList>
    </citation>
    <scope>NUCLEOTIDE SEQUENCE [LARGE SCALE GENOMIC DNA]</scope>
    <source>
        <strain evidence="2 3">3608</strain>
    </source>
</reference>
<accession>A0A0F8A420</accession>